<dbReference type="InterPro" id="IPR013087">
    <property type="entry name" value="Znf_C2H2_type"/>
</dbReference>
<protein>
    <submittedName>
        <fullName evidence="3">Zinc finger protein</fullName>
    </submittedName>
</protein>
<reference evidence="3" key="1">
    <citation type="submission" date="2016-11" db="UniProtKB">
        <authorList>
            <consortium name="WormBaseParasite"/>
        </authorList>
    </citation>
    <scope>IDENTIFICATION</scope>
    <source>
        <strain evidence="3">pt0022</strain>
    </source>
</reference>
<sequence>MRKKQARPAKRLAGGVFPEDVSARESQEGLSPVWHWHSPSSSSPPHNRATSTMEEPDYLPGNPFYTSAMQGAVVHGDAPPLKVPKYELDDFQRYCHVGECTQFSKSQFAHCEFLNELNSGISASCPLPITSDVSNYHKSFLSVFTGSRNSVDNPSASVSGVTGYNSSLDSESPLKRLERCVRANSEAGCSTFEIYRGSKLSMSTGYTLTHSRSNTNSMKLPFGYDSTKTSAADALGELSQMVHRIGATKLPMPATPNKCVPNSITSNIFTCLRCAQRFDTLDELVLHISTTKHFTCGTTKNHNAIAPWERDRATTNFGKQLASSNFIASLFYEQKCVEVPRNLSQKNINSNF</sequence>
<organism evidence="3">
    <name type="scientific">Wuchereria bancrofti</name>
    <dbReference type="NCBI Taxonomy" id="6293"/>
    <lineage>
        <taxon>Eukaryota</taxon>
        <taxon>Metazoa</taxon>
        <taxon>Ecdysozoa</taxon>
        <taxon>Nematoda</taxon>
        <taxon>Chromadorea</taxon>
        <taxon>Rhabditida</taxon>
        <taxon>Spirurina</taxon>
        <taxon>Spiruromorpha</taxon>
        <taxon>Filarioidea</taxon>
        <taxon>Onchocercidae</taxon>
        <taxon>Wuchereria</taxon>
    </lineage>
</organism>
<feature type="compositionally biased region" description="Basic residues" evidence="1">
    <location>
        <begin position="1"/>
        <end position="10"/>
    </location>
</feature>
<feature type="compositionally biased region" description="Low complexity" evidence="1">
    <location>
        <begin position="31"/>
        <end position="46"/>
    </location>
</feature>
<proteinExistence type="predicted"/>
<evidence type="ECO:0000259" key="2">
    <source>
        <dbReference type="PROSITE" id="PS00028"/>
    </source>
</evidence>
<evidence type="ECO:0000313" key="3">
    <source>
        <dbReference type="WBParaSite" id="maker-PairedContig_650-snap-gene-1.25-mRNA-1"/>
    </source>
</evidence>
<dbReference type="AlphaFoldDB" id="A0A1I8EY75"/>
<evidence type="ECO:0000256" key="1">
    <source>
        <dbReference type="SAM" id="MobiDB-lite"/>
    </source>
</evidence>
<accession>A0A1I8EY75</accession>
<feature type="domain" description="C2H2-type" evidence="2">
    <location>
        <begin position="271"/>
        <end position="293"/>
    </location>
</feature>
<dbReference type="WBParaSite" id="maker-PairedContig_650-snap-gene-1.25-mRNA-1">
    <property type="protein sequence ID" value="maker-PairedContig_650-snap-gene-1.25-mRNA-1"/>
    <property type="gene ID" value="maker-PairedContig_650-snap-gene-1.25"/>
</dbReference>
<name>A0A1I8EY75_WUCBA</name>
<dbReference type="STRING" id="6293.A0A1I8EY75"/>
<feature type="region of interest" description="Disordered" evidence="1">
    <location>
        <begin position="1"/>
        <end position="61"/>
    </location>
</feature>
<dbReference type="PROSITE" id="PS00028">
    <property type="entry name" value="ZINC_FINGER_C2H2_1"/>
    <property type="match status" value="1"/>
</dbReference>